<reference evidence="2" key="1">
    <citation type="journal article" date="2020" name="Nature">
        <title>Giant virus diversity and host interactions through global metagenomics.</title>
        <authorList>
            <person name="Schulz F."/>
            <person name="Roux S."/>
            <person name="Paez-Espino D."/>
            <person name="Jungbluth S."/>
            <person name="Walsh D.A."/>
            <person name="Denef V.J."/>
            <person name="McMahon K.D."/>
            <person name="Konstantinidis K.T."/>
            <person name="Eloe-Fadrosh E.A."/>
            <person name="Kyrpides N.C."/>
            <person name="Woyke T."/>
        </authorList>
    </citation>
    <scope>NUCLEOTIDE SEQUENCE</scope>
    <source>
        <strain evidence="2">GVMAG-M-3300023174-24</strain>
    </source>
</reference>
<sequence length="819" mass="97346">MNYDIEELKIMLYTNIQKNRLLPFTRKLLSHPEISTTNIDLNDYPYFTFDVKYPKGQMQYLRYQERIEIFFNKQLFSEYLFAYSKKPLVSKDNENYYKERDEIIEHNIMTMIEILFPTKFPVITDIHTSYDKIIGKTSLHRMILNPIKPKYFSYLNISGKDYTFKKSIWLNDFLNHPLYRKLLEDYRKFWVWSLEEKARWKTVIDKEIKNNINILEEIFKEVDSIKINTPFDITKIPKTIQAAYFFYKYINYYYIDFYLNKNVNDTVNAEIYEKINNDLEKFMTMNRNDINEVEEKLASGNKKTPIRQTGGAKKKSSISTSTKRDTTDVETIKQEIDQLCYDNITDEMNIIDKIELLFKIINNFRNENWIKISKSTNFAASNNSIDKINSLFNKIISPERMNIAYGNYKQVLDMVKYPYDQLRDENFRNENYNNLENIGTKNKSPIKITLPAEYKNFAYNTLTLFKRPQRETTNASLQNLINSFESNTTTELYLFLEKIYNFYMRNSGEKISDDEKKLLNVGLNYINTNITESGVRREIYIMSDFIEGQVDEKNMNSIYCPFIGEHLGNEFKFLVRMAQGGKLNNTDINFWAVDRNRMIFSLTTLELKEIVSNKEQELKATEMKPDMYYQNNVSTNVKNIEMIPFKSDEQKNKQPESTELPGIDSWFYNEIINPNEKEIEKLVNEINYFGISNLVIRDIFDNIIKKTELYNIIKEWFSNKYKYSSELISSMIMLSSKYDGKIKDIANKMNEQKNRLNTEALNKLNYESKFYTLLKTIVDKLMINERNKNQLITSALTGGNNFSRKNKKKHFINITRKTK</sequence>
<dbReference type="EMBL" id="MN739633">
    <property type="protein sequence ID" value="QHT17298.1"/>
    <property type="molecule type" value="Genomic_DNA"/>
</dbReference>
<name>A0A6C0DK39_9ZZZZ</name>
<organism evidence="2">
    <name type="scientific">viral metagenome</name>
    <dbReference type="NCBI Taxonomy" id="1070528"/>
    <lineage>
        <taxon>unclassified sequences</taxon>
        <taxon>metagenomes</taxon>
        <taxon>organismal metagenomes</taxon>
    </lineage>
</organism>
<feature type="region of interest" description="Disordered" evidence="1">
    <location>
        <begin position="298"/>
        <end position="327"/>
    </location>
</feature>
<dbReference type="AlphaFoldDB" id="A0A6C0DK39"/>
<proteinExistence type="predicted"/>
<evidence type="ECO:0000313" key="2">
    <source>
        <dbReference type="EMBL" id="QHT17298.1"/>
    </source>
</evidence>
<protein>
    <submittedName>
        <fullName evidence="2">Uncharacterized protein</fullName>
    </submittedName>
</protein>
<accession>A0A6C0DK39</accession>
<evidence type="ECO:0000256" key="1">
    <source>
        <dbReference type="SAM" id="MobiDB-lite"/>
    </source>
</evidence>